<evidence type="ECO:0000313" key="3">
    <source>
        <dbReference type="Proteomes" id="UP000824025"/>
    </source>
</evidence>
<feature type="domain" description="Lacto-N-biose phosphorylase-like N-terminal TIM barrel" evidence="1">
    <location>
        <begin position="4"/>
        <end position="67"/>
    </location>
</feature>
<dbReference type="Pfam" id="PF09508">
    <property type="entry name" value="Lact_bio_phlase"/>
    <property type="match status" value="1"/>
</dbReference>
<evidence type="ECO:0000259" key="1">
    <source>
        <dbReference type="Pfam" id="PF09508"/>
    </source>
</evidence>
<proteinExistence type="predicted"/>
<protein>
    <recommendedName>
        <fullName evidence="1">Lacto-N-biose phosphorylase-like N-terminal TIM barrel domain-containing protein</fullName>
    </recommendedName>
</protein>
<reference evidence="2" key="2">
    <citation type="submission" date="2021-04" db="EMBL/GenBank/DDBJ databases">
        <authorList>
            <person name="Gilroy R."/>
        </authorList>
    </citation>
    <scope>NUCLEOTIDE SEQUENCE</scope>
    <source>
        <strain evidence="2">CHK192-19661</strain>
    </source>
</reference>
<dbReference type="AlphaFoldDB" id="A0A9D2II63"/>
<dbReference type="Gene3D" id="3.20.20.80">
    <property type="entry name" value="Glycosidases"/>
    <property type="match status" value="1"/>
</dbReference>
<dbReference type="InterPro" id="IPR035080">
    <property type="entry name" value="Lact_bio_phlase-like_N"/>
</dbReference>
<sequence length="67" mass="7527">MSKGRVTIPTDESFVEGTKEIAALWGADAVRDCDGTELPKNVKELAEKVYNTYFIVRGDNEWAEKHP</sequence>
<dbReference type="EMBL" id="DXCF01000010">
    <property type="protein sequence ID" value="HIZ09253.1"/>
    <property type="molecule type" value="Genomic_DNA"/>
</dbReference>
<evidence type="ECO:0000313" key="2">
    <source>
        <dbReference type="EMBL" id="HIZ09253.1"/>
    </source>
</evidence>
<comment type="caution">
    <text evidence="2">The sequence shown here is derived from an EMBL/GenBank/DDBJ whole genome shotgun (WGS) entry which is preliminary data.</text>
</comment>
<organism evidence="2 3">
    <name type="scientific">Candidatus Borkfalkia avicola</name>
    <dbReference type="NCBI Taxonomy" id="2838503"/>
    <lineage>
        <taxon>Bacteria</taxon>
        <taxon>Bacillati</taxon>
        <taxon>Bacillota</taxon>
        <taxon>Clostridia</taxon>
        <taxon>Christensenellales</taxon>
        <taxon>Christensenellaceae</taxon>
        <taxon>Candidatus Borkfalkia</taxon>
    </lineage>
</organism>
<dbReference type="Proteomes" id="UP000824025">
    <property type="component" value="Unassembled WGS sequence"/>
</dbReference>
<feature type="non-terminal residue" evidence="2">
    <location>
        <position position="67"/>
    </location>
</feature>
<name>A0A9D2II63_9FIRM</name>
<reference evidence="2" key="1">
    <citation type="journal article" date="2021" name="PeerJ">
        <title>Extensive microbial diversity within the chicken gut microbiome revealed by metagenomics and culture.</title>
        <authorList>
            <person name="Gilroy R."/>
            <person name="Ravi A."/>
            <person name="Getino M."/>
            <person name="Pursley I."/>
            <person name="Horton D.L."/>
            <person name="Alikhan N.F."/>
            <person name="Baker D."/>
            <person name="Gharbi K."/>
            <person name="Hall N."/>
            <person name="Watson M."/>
            <person name="Adriaenssens E.M."/>
            <person name="Foster-Nyarko E."/>
            <person name="Jarju S."/>
            <person name="Secka A."/>
            <person name="Antonio M."/>
            <person name="Oren A."/>
            <person name="Chaudhuri R.R."/>
            <person name="La Ragione R."/>
            <person name="Hildebrand F."/>
            <person name="Pallen M.J."/>
        </authorList>
    </citation>
    <scope>NUCLEOTIDE SEQUENCE</scope>
    <source>
        <strain evidence="2">CHK192-19661</strain>
    </source>
</reference>
<gene>
    <name evidence="2" type="ORF">H9726_02070</name>
</gene>
<accession>A0A9D2II63</accession>